<dbReference type="GO" id="GO:0005634">
    <property type="term" value="C:nucleus"/>
    <property type="evidence" value="ECO:0007669"/>
    <property type="project" value="UniProtKB-ARBA"/>
</dbReference>
<organism evidence="1">
    <name type="scientific">Clastoptera arizonana</name>
    <name type="common">Arizona spittle bug</name>
    <dbReference type="NCBI Taxonomy" id="38151"/>
    <lineage>
        <taxon>Eukaryota</taxon>
        <taxon>Metazoa</taxon>
        <taxon>Ecdysozoa</taxon>
        <taxon>Arthropoda</taxon>
        <taxon>Hexapoda</taxon>
        <taxon>Insecta</taxon>
        <taxon>Pterygota</taxon>
        <taxon>Neoptera</taxon>
        <taxon>Paraneoptera</taxon>
        <taxon>Hemiptera</taxon>
        <taxon>Auchenorrhyncha</taxon>
        <taxon>Cercopoidea</taxon>
        <taxon>Clastopteridae</taxon>
        <taxon>Clastoptera</taxon>
    </lineage>
</organism>
<name>A0A1B6DMB7_9HEMI</name>
<dbReference type="EMBL" id="GEDC01010477">
    <property type="protein sequence ID" value="JAS26821.1"/>
    <property type="molecule type" value="Transcribed_RNA"/>
</dbReference>
<dbReference type="SUPFAM" id="SSF47095">
    <property type="entry name" value="HMG-box"/>
    <property type="match status" value="1"/>
</dbReference>
<evidence type="ECO:0000313" key="1">
    <source>
        <dbReference type="EMBL" id="JAS26821.1"/>
    </source>
</evidence>
<sequence>MVSRRGGSKYPCAGPKRKYLCHRKRKATTKRPCRGSRSKVTLCNRNWRRISVKPFVNFVRDFRKLRKNCPISRIVREAKRVWCKMNRCQKRKYVLMACRAKKRGYRT</sequence>
<dbReference type="InterPro" id="IPR036910">
    <property type="entry name" value="HMG_box_dom_sf"/>
</dbReference>
<evidence type="ECO:0008006" key="2">
    <source>
        <dbReference type="Google" id="ProtNLM"/>
    </source>
</evidence>
<gene>
    <name evidence="1" type="ORF">g.13948</name>
</gene>
<dbReference type="AlphaFoldDB" id="A0A1B6DMB7"/>
<protein>
    <recommendedName>
        <fullName evidence="2">HMG box domain-containing protein</fullName>
    </recommendedName>
</protein>
<proteinExistence type="predicted"/>
<reference evidence="1" key="1">
    <citation type="submission" date="2015-12" db="EMBL/GenBank/DDBJ databases">
        <title>De novo transcriptome assembly of four potential Pierce s Disease insect vectors from Arizona vineyards.</title>
        <authorList>
            <person name="Tassone E.E."/>
        </authorList>
    </citation>
    <scope>NUCLEOTIDE SEQUENCE</scope>
</reference>
<accession>A0A1B6DMB7</accession>